<proteinExistence type="predicted"/>
<evidence type="ECO:0000256" key="4">
    <source>
        <dbReference type="ARBA" id="ARBA00022679"/>
    </source>
</evidence>
<evidence type="ECO:0000256" key="1">
    <source>
        <dbReference type="ARBA" id="ARBA00004496"/>
    </source>
</evidence>
<dbReference type="EMBL" id="JAEHOD010000088">
    <property type="protein sequence ID" value="KAG2429122.1"/>
    <property type="molecule type" value="Genomic_DNA"/>
</dbReference>
<dbReference type="Pfam" id="PF10237">
    <property type="entry name" value="N6-adenineMlase"/>
    <property type="match status" value="1"/>
</dbReference>
<name>A0A835SPX9_9CHLO</name>
<dbReference type="PANTHER" id="PTHR13200">
    <property type="entry name" value="EEF1A LYSINE METHYLTRANSFERASE 1"/>
    <property type="match status" value="1"/>
</dbReference>
<dbReference type="GO" id="GO:0016279">
    <property type="term" value="F:protein-lysine N-methyltransferase activity"/>
    <property type="evidence" value="ECO:0007669"/>
    <property type="project" value="InterPro"/>
</dbReference>
<dbReference type="InterPro" id="IPR041370">
    <property type="entry name" value="Mlase_EEF1AKMT1/ZCCHC4"/>
</dbReference>
<keyword evidence="3" id="KW-0489">Methyltransferase</keyword>
<accession>A0A835SPX9</accession>
<keyword evidence="4" id="KW-0808">Transferase</keyword>
<organism evidence="5 6">
    <name type="scientific">Chlamydomonas schloesseri</name>
    <dbReference type="NCBI Taxonomy" id="2026947"/>
    <lineage>
        <taxon>Eukaryota</taxon>
        <taxon>Viridiplantae</taxon>
        <taxon>Chlorophyta</taxon>
        <taxon>core chlorophytes</taxon>
        <taxon>Chlorophyceae</taxon>
        <taxon>CS clade</taxon>
        <taxon>Chlamydomonadales</taxon>
        <taxon>Chlamydomonadaceae</taxon>
        <taxon>Chlamydomonas</taxon>
    </lineage>
</organism>
<dbReference type="GO" id="GO:0003676">
    <property type="term" value="F:nucleic acid binding"/>
    <property type="evidence" value="ECO:0007669"/>
    <property type="project" value="InterPro"/>
</dbReference>
<dbReference type="GO" id="GO:0005737">
    <property type="term" value="C:cytoplasm"/>
    <property type="evidence" value="ECO:0007669"/>
    <property type="project" value="UniProtKB-SubCell"/>
</dbReference>
<evidence type="ECO:0000256" key="3">
    <source>
        <dbReference type="ARBA" id="ARBA00022603"/>
    </source>
</evidence>
<dbReference type="PANTHER" id="PTHR13200:SF1">
    <property type="entry name" value="NUCLEIC ACID BINDING PROTEIN"/>
    <property type="match status" value="1"/>
</dbReference>
<dbReference type="Gene3D" id="3.40.50.150">
    <property type="entry name" value="Vaccinia Virus protein VP39"/>
    <property type="match status" value="1"/>
</dbReference>
<evidence type="ECO:0000313" key="5">
    <source>
        <dbReference type="EMBL" id="KAG2429122.1"/>
    </source>
</evidence>
<gene>
    <name evidence="5" type="ORF">HYH02_014159</name>
</gene>
<sequence>MDAPNNGFLSKHPEKAEHNQYWYSPYTIQKIVEELQAVATKVACLSTPSIYFSIPAGSPLRQASWLLDYDDQWAADPHFFKYDFRQPEALPPDLRGAFDCVVIDPPFITREVWALYAQAAQLLLAPGGKVVGTTVAENGPMLAELLPPGPDPAGFGPPAVQAAAFRPSIPHLIYQYNLFTNYRPAVLCEPNPEIPSDD</sequence>
<dbReference type="InterPro" id="IPR019369">
    <property type="entry name" value="Efm5/EEF1AKMT1"/>
</dbReference>
<dbReference type="InterPro" id="IPR029063">
    <property type="entry name" value="SAM-dependent_MTases_sf"/>
</dbReference>
<keyword evidence="2" id="KW-0963">Cytoplasm</keyword>
<reference evidence="5" key="1">
    <citation type="journal article" date="2020" name="bioRxiv">
        <title>Comparative genomics of Chlamydomonas.</title>
        <authorList>
            <person name="Craig R.J."/>
            <person name="Hasan A.R."/>
            <person name="Ness R.W."/>
            <person name="Keightley P.D."/>
        </authorList>
    </citation>
    <scope>NUCLEOTIDE SEQUENCE</scope>
    <source>
        <strain evidence="5">CCAP 11/173</strain>
    </source>
</reference>
<dbReference type="AlphaFoldDB" id="A0A835SPX9"/>
<dbReference type="InterPro" id="IPR002052">
    <property type="entry name" value="DNA_methylase_N6_adenine_CS"/>
</dbReference>
<keyword evidence="6" id="KW-1185">Reference proteome</keyword>
<evidence type="ECO:0000313" key="6">
    <source>
        <dbReference type="Proteomes" id="UP000613740"/>
    </source>
</evidence>
<dbReference type="SUPFAM" id="SSF53335">
    <property type="entry name" value="S-adenosyl-L-methionine-dependent methyltransferases"/>
    <property type="match status" value="1"/>
</dbReference>
<comment type="subcellular location">
    <subcellularLocation>
        <location evidence="1">Cytoplasm</location>
    </subcellularLocation>
</comment>
<comment type="caution">
    <text evidence="5">The sequence shown here is derived from an EMBL/GenBank/DDBJ whole genome shotgun (WGS) entry which is preliminary data.</text>
</comment>
<protein>
    <submittedName>
        <fullName evidence="5">Uncharacterized protein</fullName>
    </submittedName>
</protein>
<evidence type="ECO:0000256" key="2">
    <source>
        <dbReference type="ARBA" id="ARBA00022490"/>
    </source>
</evidence>
<dbReference type="GO" id="GO:0032259">
    <property type="term" value="P:methylation"/>
    <property type="evidence" value="ECO:0007669"/>
    <property type="project" value="UniProtKB-KW"/>
</dbReference>
<dbReference type="Proteomes" id="UP000613740">
    <property type="component" value="Unassembled WGS sequence"/>
</dbReference>
<dbReference type="PROSITE" id="PS00092">
    <property type="entry name" value="N6_MTASE"/>
    <property type="match status" value="1"/>
</dbReference>
<dbReference type="OrthoDB" id="206354at2759"/>